<comment type="similarity">
    <text evidence="2">Belongs to the paxM FAD-dependent monooxygenase family.</text>
</comment>
<comment type="cofactor">
    <cofactor evidence="1">
        <name>FAD</name>
        <dbReference type="ChEBI" id="CHEBI:57692"/>
    </cofactor>
</comment>
<feature type="compositionally biased region" description="Low complexity" evidence="7">
    <location>
        <begin position="1"/>
        <end position="15"/>
    </location>
</feature>
<accession>A0AAI8Z4R0</accession>
<feature type="domain" description="FAD-binding" evidence="8">
    <location>
        <begin position="30"/>
        <end position="209"/>
    </location>
</feature>
<dbReference type="EMBL" id="CAVMBE010000064">
    <property type="protein sequence ID" value="CAK4032489.1"/>
    <property type="molecule type" value="Genomic_DNA"/>
</dbReference>
<keyword evidence="3" id="KW-0285">Flavoprotein</keyword>
<keyword evidence="5" id="KW-0560">Oxidoreductase</keyword>
<evidence type="ECO:0000313" key="10">
    <source>
        <dbReference type="Proteomes" id="UP001296104"/>
    </source>
</evidence>
<evidence type="ECO:0000256" key="2">
    <source>
        <dbReference type="ARBA" id="ARBA00007992"/>
    </source>
</evidence>
<dbReference type="GO" id="GO:0004497">
    <property type="term" value="F:monooxygenase activity"/>
    <property type="evidence" value="ECO:0007669"/>
    <property type="project" value="UniProtKB-KW"/>
</dbReference>
<keyword evidence="10" id="KW-1185">Reference proteome</keyword>
<gene>
    <name evidence="9" type="ORF">LECACI_7A007647</name>
</gene>
<evidence type="ECO:0000256" key="7">
    <source>
        <dbReference type="SAM" id="MobiDB-lite"/>
    </source>
</evidence>
<comment type="caution">
    <text evidence="9">The sequence shown here is derived from an EMBL/GenBank/DDBJ whole genome shotgun (WGS) entry which is preliminary data.</text>
</comment>
<evidence type="ECO:0000256" key="1">
    <source>
        <dbReference type="ARBA" id="ARBA00001974"/>
    </source>
</evidence>
<dbReference type="PRINTS" id="PR00420">
    <property type="entry name" value="RNGMNOXGNASE"/>
</dbReference>
<evidence type="ECO:0000256" key="3">
    <source>
        <dbReference type="ARBA" id="ARBA00022630"/>
    </source>
</evidence>
<dbReference type="AlphaFoldDB" id="A0AAI8Z4R0"/>
<dbReference type="PANTHER" id="PTHR13789">
    <property type="entry name" value="MONOOXYGENASE"/>
    <property type="match status" value="1"/>
</dbReference>
<feature type="region of interest" description="Disordered" evidence="7">
    <location>
        <begin position="1"/>
        <end position="21"/>
    </location>
</feature>
<dbReference type="Pfam" id="PF01494">
    <property type="entry name" value="FAD_binding_3"/>
    <property type="match status" value="1"/>
</dbReference>
<name>A0AAI8Z4R0_9PEZI</name>
<dbReference type="InterPro" id="IPR002938">
    <property type="entry name" value="FAD-bd"/>
</dbReference>
<dbReference type="GO" id="GO:0071949">
    <property type="term" value="F:FAD binding"/>
    <property type="evidence" value="ECO:0007669"/>
    <property type="project" value="InterPro"/>
</dbReference>
<dbReference type="Gene3D" id="3.50.50.60">
    <property type="entry name" value="FAD/NAD(P)-binding domain"/>
    <property type="match status" value="1"/>
</dbReference>
<proteinExistence type="inferred from homology"/>
<reference evidence="9" key="1">
    <citation type="submission" date="2023-11" db="EMBL/GenBank/DDBJ databases">
        <authorList>
            <person name="Alioto T."/>
            <person name="Alioto T."/>
            <person name="Gomez Garrido J."/>
        </authorList>
    </citation>
    <scope>NUCLEOTIDE SEQUENCE</scope>
</reference>
<organism evidence="9 10">
    <name type="scientific">Lecanosticta acicola</name>
    <dbReference type="NCBI Taxonomy" id="111012"/>
    <lineage>
        <taxon>Eukaryota</taxon>
        <taxon>Fungi</taxon>
        <taxon>Dikarya</taxon>
        <taxon>Ascomycota</taxon>
        <taxon>Pezizomycotina</taxon>
        <taxon>Dothideomycetes</taxon>
        <taxon>Dothideomycetidae</taxon>
        <taxon>Mycosphaerellales</taxon>
        <taxon>Mycosphaerellaceae</taxon>
        <taxon>Lecanosticta</taxon>
    </lineage>
</organism>
<dbReference type="SUPFAM" id="SSF51905">
    <property type="entry name" value="FAD/NAD(P)-binding domain"/>
    <property type="match status" value="1"/>
</dbReference>
<protein>
    <submittedName>
        <fullName evidence="9">Monooxygenase-like protein</fullName>
    </submittedName>
</protein>
<dbReference type="PANTHER" id="PTHR13789:SF315">
    <property type="entry name" value="FAD-DEPENDENT MONOOXYGENASE MDPD"/>
    <property type="match status" value="1"/>
</dbReference>
<evidence type="ECO:0000256" key="4">
    <source>
        <dbReference type="ARBA" id="ARBA00022827"/>
    </source>
</evidence>
<dbReference type="InterPro" id="IPR036188">
    <property type="entry name" value="FAD/NAD-bd_sf"/>
</dbReference>
<evidence type="ECO:0000256" key="6">
    <source>
        <dbReference type="ARBA" id="ARBA00023033"/>
    </source>
</evidence>
<keyword evidence="6 9" id="KW-0503">Monooxygenase</keyword>
<dbReference type="FunFam" id="3.50.50.60:FF:000270">
    <property type="entry name" value="FAD/NAD(P)-binding domain-containing protein"/>
    <property type="match status" value="1"/>
</dbReference>
<dbReference type="Proteomes" id="UP001296104">
    <property type="component" value="Unassembled WGS sequence"/>
</dbReference>
<evidence type="ECO:0000313" key="9">
    <source>
        <dbReference type="EMBL" id="CAK4032489.1"/>
    </source>
</evidence>
<sequence>MAANGVNGTNGANGTHSDIKPVGSYPPTGIDVLIVGTGLAGLTAAIECTRKGHNVRVLERNEDINTQGDMYFMGLSATRFFKHWPEMKAEYDSIGLHNAWIETFKHSGEQMVAPLSVAERLRDAGLDPNTPPGTFQMRPLIYKMFVKQVEKLGVNVEFNRRVVDYFEDEARGKGGCTTDDGKTYEADVVIAADGVGSKSQKLVGGQVRARPSGRAMWRAAFPKEHLDKNPEVKEFFKLVGPDNTNPIVRTFLGPGTYALTLTRPDTMIWIMNHNATGSSSENWNNKIDSDEVLSKMDDGVGPNPWAPIFKDLVKCTPPNTIVNFELLWRDPQPSWTSPSARVVQIGDAAHSYLPASSNGATQAIEDAVSLASCLQLCGSAEKIPEAVRSHIRFRFIRNACAQKLGFSNAELLQETDWTKVKLDPRRAQPKLPKWVWSHDPEKYAYEYYERNVENMQKGIRFDESDVPPNFPPGYKYEPWTIDWVMDCMYQGKPVDLGPGQWE</sequence>
<dbReference type="InterPro" id="IPR050493">
    <property type="entry name" value="FAD-dep_Monooxygenase_BioMet"/>
</dbReference>
<evidence type="ECO:0000256" key="5">
    <source>
        <dbReference type="ARBA" id="ARBA00023002"/>
    </source>
</evidence>
<evidence type="ECO:0000259" key="8">
    <source>
        <dbReference type="Pfam" id="PF01494"/>
    </source>
</evidence>
<keyword evidence="4" id="KW-0274">FAD</keyword>